<dbReference type="Gene3D" id="3.20.20.190">
    <property type="entry name" value="Phosphatidylinositol (PI) phosphodiesterase"/>
    <property type="match status" value="2"/>
</dbReference>
<keyword evidence="2" id="KW-0443">Lipid metabolism</keyword>
<dbReference type="AlphaFoldDB" id="A0A6P9CLK1"/>
<evidence type="ECO:0000256" key="3">
    <source>
        <dbReference type="SAM" id="MobiDB-lite"/>
    </source>
</evidence>
<feature type="region of interest" description="Disordered" evidence="3">
    <location>
        <begin position="236"/>
        <end position="299"/>
    </location>
</feature>
<dbReference type="InterPro" id="IPR017946">
    <property type="entry name" value="PLC-like_Pdiesterase_TIM-brl"/>
</dbReference>
<feature type="compositionally biased region" description="Basic residues" evidence="3">
    <location>
        <begin position="278"/>
        <end position="289"/>
    </location>
</feature>
<comment type="catalytic activity">
    <reaction evidence="2">
        <text>a 1,2-diacyl-sn-glycero-3-phospho-(1D-myo-inositol-4,5-bisphosphate) + H2O = 1D-myo-inositol 1,4,5-trisphosphate + a 1,2-diacyl-sn-glycerol + H(+)</text>
        <dbReference type="Rhea" id="RHEA:33179"/>
        <dbReference type="ChEBI" id="CHEBI:15377"/>
        <dbReference type="ChEBI" id="CHEBI:15378"/>
        <dbReference type="ChEBI" id="CHEBI:17815"/>
        <dbReference type="ChEBI" id="CHEBI:58456"/>
        <dbReference type="ChEBI" id="CHEBI:203600"/>
        <dbReference type="EC" id="3.1.4.11"/>
    </reaction>
</comment>
<keyword evidence="6" id="KW-1185">Reference proteome</keyword>
<name>A0A6P9CLK1_PANGU</name>
<organism evidence="6 7">
    <name type="scientific">Pantherophis guttatus</name>
    <name type="common">Corn snake</name>
    <name type="synonym">Elaphe guttata</name>
    <dbReference type="NCBI Taxonomy" id="94885"/>
    <lineage>
        <taxon>Eukaryota</taxon>
        <taxon>Metazoa</taxon>
        <taxon>Chordata</taxon>
        <taxon>Craniata</taxon>
        <taxon>Vertebrata</taxon>
        <taxon>Euteleostomi</taxon>
        <taxon>Lepidosauria</taxon>
        <taxon>Squamata</taxon>
        <taxon>Bifurcata</taxon>
        <taxon>Unidentata</taxon>
        <taxon>Episquamata</taxon>
        <taxon>Toxicofera</taxon>
        <taxon>Serpentes</taxon>
        <taxon>Colubroidea</taxon>
        <taxon>Colubridae</taxon>
        <taxon>Colubrinae</taxon>
        <taxon>Pantherophis</taxon>
    </lineage>
</organism>
<proteinExistence type="predicted"/>
<dbReference type="Pfam" id="PF00388">
    <property type="entry name" value="PI-PLC-X"/>
    <property type="match status" value="1"/>
</dbReference>
<dbReference type="PRINTS" id="PR00390">
    <property type="entry name" value="PHPHLIPASEC"/>
</dbReference>
<feature type="region of interest" description="Disordered" evidence="3">
    <location>
        <begin position="622"/>
        <end position="721"/>
    </location>
</feature>
<feature type="region of interest" description="Disordered" evidence="3">
    <location>
        <begin position="878"/>
        <end position="908"/>
    </location>
</feature>
<keyword evidence="2" id="KW-0378">Hydrolase</keyword>
<dbReference type="PROSITE" id="PS50007">
    <property type="entry name" value="PIPLC_X_DOMAIN"/>
    <property type="match status" value="1"/>
</dbReference>
<feature type="domain" description="C2" evidence="4">
    <location>
        <begin position="443"/>
        <end position="572"/>
    </location>
</feature>
<dbReference type="EC" id="3.1.4.11" evidence="2"/>
<evidence type="ECO:0000313" key="7">
    <source>
        <dbReference type="RefSeq" id="XP_034279991.1"/>
    </source>
</evidence>
<dbReference type="SUPFAM" id="SSF49562">
    <property type="entry name" value="C2 domain (Calcium/lipid-binding domain, CaLB)"/>
    <property type="match status" value="1"/>
</dbReference>
<gene>
    <name evidence="7" type="primary">LOC117669570</name>
</gene>
<dbReference type="FunFam" id="3.20.20.190:FF:000002">
    <property type="entry name" value="Phosphoinositide phospholipase C"/>
    <property type="match status" value="1"/>
</dbReference>
<evidence type="ECO:0000259" key="5">
    <source>
        <dbReference type="PROSITE" id="PS50008"/>
    </source>
</evidence>
<feature type="compositionally biased region" description="Basic and acidic residues" evidence="3">
    <location>
        <begin position="688"/>
        <end position="698"/>
    </location>
</feature>
<dbReference type="Pfam" id="PF00168">
    <property type="entry name" value="C2"/>
    <property type="match status" value="1"/>
</dbReference>
<sequence length="938" mass="104570">MRSPAGDIFNPKHYHVNQDMTRPLSHYFIASSHNTYLMGDQLMSQSRVDMYAWVLQSGCRCVEVDCWDGPDGEPIVHHGYTLTSKILFKDVIETINKYAFIKSEYPVILSIENHCSVAQQKKMAQYLVEILGDKLDLSTVNNKDPNELPSPESLKGKILVKGKKLPANISEDAEEGEVSDEDSADEMDDDCKLMNGDASSNRKRVENLAKKKLDSLIKESKIRDCEDQNNFAVTTLSSSGKLGNKPDLKKNKHEENLESGEDAILSKRHNRSLMGSLTKRKKKSSKLKRTPSLEDGEDDFECQGNLTRTSVHYSKTNRQKKTMKLSRALSDLVKYTRSVGIHDVESEISSSWQVSSFSETKAHQILQQKPAQYLRFNQHQLSRIYPSSYRVDSSNYNPQPFWNAGCQLVALNYQSEGRMLQLNRAKFSANGNCGYILKPKCMCQGIFNPNSEDPLAGQMKKQLVLRIISGQQLPKPRDSMLGDRGEIIDPFVEVEVIGLPMDCCKEQTRVVDDNGFNPMWEETLVFNIGMPEIALVRFLVWDHDPIGRDFIGQRTIAFTSMLPGYRHVYLEGMEEASVFVHISVNDVCGKVKPALGIKSLFLRNPKQASLDSHVAGQLNRKHSFSSQLLRRTASAPTKSLKKPKIALDARDKNSEGASKDPLLEDTSHPRFDQESDLPSPAASPSREGVSRTEVDPKGSKGKAHSWGREQSRSSQGFRDATFSEPIRRSIRICLQEPARQKQGNEAGRIGMATYCMKCVVGSSDSPEVEGQWSEPIAGQPSSGDAPHCGCCGSSAGEERVELKPWGIQEQPRARSDLHLCTGYGATRSLPRTCQPFGTSGKKKGDSACLGAMDRSWHRWRAPPGGKYRSTINLVSSNNGSVSSSSSSLDSLESPDFSKGWPESARKQAGTLQKEMNALFSEKMEEIRSKSPIFFTVKN</sequence>
<accession>A0A6P9CLK1</accession>
<evidence type="ECO:0000259" key="4">
    <source>
        <dbReference type="PROSITE" id="PS50004"/>
    </source>
</evidence>
<dbReference type="SMART" id="SM00149">
    <property type="entry name" value="PLCYc"/>
    <property type="match status" value="1"/>
</dbReference>
<dbReference type="CDD" id="cd00275">
    <property type="entry name" value="C2_PLC_like"/>
    <property type="match status" value="1"/>
</dbReference>
<dbReference type="FunFam" id="3.20.20.190:FF:000006">
    <property type="entry name" value="Phosphoinositide phospholipase C"/>
    <property type="match status" value="1"/>
</dbReference>
<feature type="domain" description="PI-PLC Y-box" evidence="5">
    <location>
        <begin position="329"/>
        <end position="442"/>
    </location>
</feature>
<feature type="compositionally biased region" description="Basic and acidic residues" evidence="3">
    <location>
        <begin position="645"/>
        <end position="673"/>
    </location>
</feature>
<dbReference type="PROSITE" id="PS50008">
    <property type="entry name" value="PIPLC_Y_DOMAIN"/>
    <property type="match status" value="1"/>
</dbReference>
<dbReference type="PANTHER" id="PTHR10336:SF166">
    <property type="entry name" value="1-PHOSPHATIDYLINOSITOL 4,5-BISPHOSPHATE PHOSPHODIESTERASE ETA-2"/>
    <property type="match status" value="1"/>
</dbReference>
<dbReference type="SMART" id="SM00239">
    <property type="entry name" value="C2"/>
    <property type="match status" value="1"/>
</dbReference>
<protein>
    <recommendedName>
        <fullName evidence="2">Phosphoinositide phospholipase C</fullName>
        <ecNumber evidence="2">3.1.4.11</ecNumber>
    </recommendedName>
</protein>
<dbReference type="InterPro" id="IPR001192">
    <property type="entry name" value="PI-PLC_fam"/>
</dbReference>
<dbReference type="InterPro" id="IPR000008">
    <property type="entry name" value="C2_dom"/>
</dbReference>
<dbReference type="FunFam" id="2.60.40.150:FF:000018">
    <property type="entry name" value="Phosphoinositide phospholipase C"/>
    <property type="match status" value="1"/>
</dbReference>
<evidence type="ECO:0000256" key="2">
    <source>
        <dbReference type="RuleBase" id="RU361133"/>
    </source>
</evidence>
<dbReference type="GeneID" id="117669570"/>
<keyword evidence="1" id="KW-0807">Transducer</keyword>
<evidence type="ECO:0000256" key="1">
    <source>
        <dbReference type="ARBA" id="ARBA00023224"/>
    </source>
</evidence>
<dbReference type="Gene3D" id="2.60.40.150">
    <property type="entry name" value="C2 domain"/>
    <property type="match status" value="1"/>
</dbReference>
<feature type="compositionally biased region" description="Basic and acidic residues" evidence="3">
    <location>
        <begin position="244"/>
        <end position="256"/>
    </location>
</feature>
<dbReference type="RefSeq" id="XP_034279991.1">
    <property type="nucleotide sequence ID" value="XM_034424100.2"/>
</dbReference>
<dbReference type="GO" id="GO:0016042">
    <property type="term" value="P:lipid catabolic process"/>
    <property type="evidence" value="ECO:0007669"/>
    <property type="project" value="UniProtKB-KW"/>
</dbReference>
<dbReference type="SUPFAM" id="SSF51695">
    <property type="entry name" value="PLC-like phosphodiesterases"/>
    <property type="match status" value="1"/>
</dbReference>
<dbReference type="GO" id="GO:0048015">
    <property type="term" value="P:phosphatidylinositol-mediated signaling"/>
    <property type="evidence" value="ECO:0007669"/>
    <property type="project" value="TreeGrafter"/>
</dbReference>
<dbReference type="Pfam" id="PF00387">
    <property type="entry name" value="PI-PLC-Y"/>
    <property type="match status" value="1"/>
</dbReference>
<dbReference type="InterPro" id="IPR035892">
    <property type="entry name" value="C2_domain_sf"/>
</dbReference>
<evidence type="ECO:0000313" key="6">
    <source>
        <dbReference type="Proteomes" id="UP001652622"/>
    </source>
</evidence>
<dbReference type="PROSITE" id="PS50004">
    <property type="entry name" value="C2"/>
    <property type="match status" value="1"/>
</dbReference>
<dbReference type="GO" id="GO:0051209">
    <property type="term" value="P:release of sequestered calcium ion into cytosol"/>
    <property type="evidence" value="ECO:0007669"/>
    <property type="project" value="TreeGrafter"/>
</dbReference>
<dbReference type="GO" id="GO:0046488">
    <property type="term" value="P:phosphatidylinositol metabolic process"/>
    <property type="evidence" value="ECO:0007669"/>
    <property type="project" value="TreeGrafter"/>
</dbReference>
<keyword evidence="2" id="KW-0442">Lipid degradation</keyword>
<feature type="compositionally biased region" description="Low complexity" evidence="3">
    <location>
        <begin position="878"/>
        <end position="893"/>
    </location>
</feature>
<feature type="compositionally biased region" description="Polar residues" evidence="3">
    <location>
        <begin position="624"/>
        <end position="637"/>
    </location>
</feature>
<dbReference type="PANTHER" id="PTHR10336">
    <property type="entry name" value="PHOSPHOINOSITIDE-SPECIFIC PHOSPHOLIPASE C FAMILY PROTEIN"/>
    <property type="match status" value="1"/>
</dbReference>
<dbReference type="GO" id="GO:0004435">
    <property type="term" value="F:phosphatidylinositol-4,5-bisphosphate phospholipase C activity"/>
    <property type="evidence" value="ECO:0007669"/>
    <property type="project" value="UniProtKB-EC"/>
</dbReference>
<dbReference type="OMA" id="ICLQEPA"/>
<dbReference type="Proteomes" id="UP001652622">
    <property type="component" value="Unplaced"/>
</dbReference>
<dbReference type="InterPro" id="IPR000909">
    <property type="entry name" value="PLipase_C_PInositol-sp_X_dom"/>
</dbReference>
<reference evidence="7" key="1">
    <citation type="submission" date="2025-08" db="UniProtKB">
        <authorList>
            <consortium name="RefSeq"/>
        </authorList>
    </citation>
    <scope>IDENTIFICATION</scope>
    <source>
        <tissue evidence="7">Blood</tissue>
    </source>
</reference>
<dbReference type="InterPro" id="IPR001711">
    <property type="entry name" value="PLipase_C_Pinositol-sp_Y"/>
</dbReference>
<dbReference type="SMART" id="SM00148">
    <property type="entry name" value="PLCXc"/>
    <property type="match status" value="1"/>
</dbReference>